<name>A0AAW1UCP0_9CUCU</name>
<dbReference type="Proteomes" id="UP001431783">
    <property type="component" value="Unassembled WGS sequence"/>
</dbReference>
<dbReference type="EMBL" id="JARQZJ010000047">
    <property type="protein sequence ID" value="KAK9878373.1"/>
    <property type="molecule type" value="Genomic_DNA"/>
</dbReference>
<proteinExistence type="predicted"/>
<evidence type="ECO:0000313" key="2">
    <source>
        <dbReference type="Proteomes" id="UP001431783"/>
    </source>
</evidence>
<organism evidence="1 2">
    <name type="scientific">Henosepilachna vigintioctopunctata</name>
    <dbReference type="NCBI Taxonomy" id="420089"/>
    <lineage>
        <taxon>Eukaryota</taxon>
        <taxon>Metazoa</taxon>
        <taxon>Ecdysozoa</taxon>
        <taxon>Arthropoda</taxon>
        <taxon>Hexapoda</taxon>
        <taxon>Insecta</taxon>
        <taxon>Pterygota</taxon>
        <taxon>Neoptera</taxon>
        <taxon>Endopterygota</taxon>
        <taxon>Coleoptera</taxon>
        <taxon>Polyphaga</taxon>
        <taxon>Cucujiformia</taxon>
        <taxon>Coccinelloidea</taxon>
        <taxon>Coccinellidae</taxon>
        <taxon>Epilachninae</taxon>
        <taxon>Epilachnini</taxon>
        <taxon>Henosepilachna</taxon>
    </lineage>
</organism>
<accession>A0AAW1UCP0</accession>
<keyword evidence="2" id="KW-1185">Reference proteome</keyword>
<sequence>MSTAMRSTLQTVPESLEVTKNADATSVATTATAVGGGGGSNKTTVKAISEINKPSRSYNFHTSTNKYLKKVKE</sequence>
<gene>
    <name evidence="1" type="ORF">WA026_021681</name>
</gene>
<evidence type="ECO:0000313" key="1">
    <source>
        <dbReference type="EMBL" id="KAK9878373.1"/>
    </source>
</evidence>
<protein>
    <submittedName>
        <fullName evidence="1">Uncharacterized protein</fullName>
    </submittedName>
</protein>
<reference evidence="1 2" key="1">
    <citation type="submission" date="2023-03" db="EMBL/GenBank/DDBJ databases">
        <title>Genome insight into feeding habits of ladybird beetles.</title>
        <authorList>
            <person name="Li H.-S."/>
            <person name="Huang Y.-H."/>
            <person name="Pang H."/>
        </authorList>
    </citation>
    <scope>NUCLEOTIDE SEQUENCE [LARGE SCALE GENOMIC DNA]</scope>
    <source>
        <strain evidence="1">SYSU_2023b</strain>
        <tissue evidence="1">Whole body</tissue>
    </source>
</reference>
<comment type="caution">
    <text evidence="1">The sequence shown here is derived from an EMBL/GenBank/DDBJ whole genome shotgun (WGS) entry which is preliminary data.</text>
</comment>
<dbReference type="AlphaFoldDB" id="A0AAW1UCP0"/>